<accession>H0FY64</accession>
<dbReference type="PATRIC" id="fig|1107881.3.peg.2161"/>
<protein>
    <submittedName>
        <fullName evidence="1">Pilus assembly chaperone</fullName>
    </submittedName>
</protein>
<gene>
    <name evidence="1" type="ORF">SM0020_10680</name>
</gene>
<evidence type="ECO:0000313" key="1">
    <source>
        <dbReference type="EMBL" id="EHK77918.1"/>
    </source>
</evidence>
<evidence type="ECO:0000313" key="2">
    <source>
        <dbReference type="Proteomes" id="UP000004038"/>
    </source>
</evidence>
<organism evidence="1 2">
    <name type="scientific">Sinorhizobium meliloti CCNWSX0020</name>
    <dbReference type="NCBI Taxonomy" id="1107881"/>
    <lineage>
        <taxon>Bacteria</taxon>
        <taxon>Pseudomonadati</taxon>
        <taxon>Pseudomonadota</taxon>
        <taxon>Alphaproteobacteria</taxon>
        <taxon>Hyphomicrobiales</taxon>
        <taxon>Rhizobiaceae</taxon>
        <taxon>Sinorhizobium/Ensifer group</taxon>
        <taxon>Sinorhizobium</taxon>
    </lineage>
</organism>
<proteinExistence type="predicted"/>
<sequence length="102" mass="11381">MDRPISIPVRVFRWSQKGGVEKLEPTGDVVASPISAQLSPNSNRAVSVVRVSKEPLRSEEGYRVVIDEADPTRNTPEIESLSAQHVRQSFSVRRTSLGRRLI</sequence>
<dbReference type="Proteomes" id="UP000004038">
    <property type="component" value="Unassembled WGS sequence"/>
</dbReference>
<dbReference type="InterPro" id="IPR008962">
    <property type="entry name" value="PapD-like_sf"/>
</dbReference>
<dbReference type="SUPFAM" id="SSF49354">
    <property type="entry name" value="PapD-like"/>
    <property type="match status" value="1"/>
</dbReference>
<reference evidence="1 2" key="1">
    <citation type="journal article" date="2012" name="J. Bacteriol.">
        <title>Draft Genome Sequence of Sinorhizobium meliloti CCNWSX0020, a Nitrogen-Fixing Symbiont with Copper Tolerance Capability Isolated from Lead-Zinc Mine Tailings.</title>
        <authorList>
            <person name="Li Z."/>
            <person name="Ma Z."/>
            <person name="Hao X."/>
            <person name="Wei G."/>
        </authorList>
    </citation>
    <scope>NUCLEOTIDE SEQUENCE [LARGE SCALE GENOMIC DNA]</scope>
    <source>
        <strain evidence="1 2">CCNWSX0020</strain>
    </source>
</reference>
<name>H0FY64_RHIML</name>
<dbReference type="EMBL" id="AGVV01000016">
    <property type="protein sequence ID" value="EHK77918.1"/>
    <property type="molecule type" value="Genomic_DNA"/>
</dbReference>
<dbReference type="AlphaFoldDB" id="H0FY64"/>